<feature type="domain" description="N-acetyltransferase" evidence="1">
    <location>
        <begin position="9"/>
        <end position="163"/>
    </location>
</feature>
<dbReference type="PROSITE" id="PS51186">
    <property type="entry name" value="GNAT"/>
    <property type="match status" value="1"/>
</dbReference>
<reference evidence="2 3" key="1">
    <citation type="submission" date="2020-10" db="EMBL/GenBank/DDBJ databases">
        <authorList>
            <person name="Castelo-Branco R."/>
            <person name="Eusebio N."/>
            <person name="Adriana R."/>
            <person name="Vieira A."/>
            <person name="Brugerolle De Fraissinette N."/>
            <person name="Rezende De Castro R."/>
            <person name="Schneider M.P."/>
            <person name="Vasconcelos V."/>
            <person name="Leao P.N."/>
        </authorList>
    </citation>
    <scope>NUCLEOTIDE SEQUENCE [LARGE SCALE GENOMIC DNA]</scope>
    <source>
        <strain evidence="2 3">LEGE 06123</strain>
    </source>
</reference>
<evidence type="ECO:0000259" key="1">
    <source>
        <dbReference type="PROSITE" id="PS51186"/>
    </source>
</evidence>
<dbReference type="InterPro" id="IPR000182">
    <property type="entry name" value="GNAT_dom"/>
</dbReference>
<organism evidence="2 3">
    <name type="scientific">Gloeocapsopsis crepidinum LEGE 06123</name>
    <dbReference type="NCBI Taxonomy" id="588587"/>
    <lineage>
        <taxon>Bacteria</taxon>
        <taxon>Bacillati</taxon>
        <taxon>Cyanobacteriota</taxon>
        <taxon>Cyanophyceae</taxon>
        <taxon>Oscillatoriophycideae</taxon>
        <taxon>Chroococcales</taxon>
        <taxon>Chroococcaceae</taxon>
        <taxon>Gloeocapsopsis</taxon>
    </lineage>
</organism>
<dbReference type="Proteomes" id="UP000651156">
    <property type="component" value="Unassembled WGS sequence"/>
</dbReference>
<dbReference type="EMBL" id="JADEWN010000124">
    <property type="protein sequence ID" value="MBE9193680.1"/>
    <property type="molecule type" value="Genomic_DNA"/>
</dbReference>
<keyword evidence="3" id="KW-1185">Reference proteome</keyword>
<dbReference type="PANTHER" id="PTHR43451:SF1">
    <property type="entry name" value="ACETYLTRANSFERASE"/>
    <property type="match status" value="1"/>
</dbReference>
<evidence type="ECO:0000313" key="2">
    <source>
        <dbReference type="EMBL" id="MBE9193680.1"/>
    </source>
</evidence>
<dbReference type="SUPFAM" id="SSF55729">
    <property type="entry name" value="Acyl-CoA N-acyltransferases (Nat)"/>
    <property type="match status" value="1"/>
</dbReference>
<evidence type="ECO:0000313" key="3">
    <source>
        <dbReference type="Proteomes" id="UP000651156"/>
    </source>
</evidence>
<proteinExistence type="predicted"/>
<accession>A0ABR9UZD6</accession>
<name>A0ABR9UZD6_9CHRO</name>
<dbReference type="Gene3D" id="3.40.630.30">
    <property type="match status" value="1"/>
</dbReference>
<gene>
    <name evidence="2" type="ORF">IQ230_25875</name>
</gene>
<dbReference type="InterPro" id="IPR016181">
    <property type="entry name" value="Acyl_CoA_acyltransferase"/>
</dbReference>
<protein>
    <submittedName>
        <fullName evidence="2">GNAT family N-acetyltransferase</fullName>
    </submittedName>
</protein>
<dbReference type="PANTHER" id="PTHR43451">
    <property type="entry name" value="ACETYLTRANSFERASE (GNAT) FAMILY PROTEIN"/>
    <property type="match status" value="1"/>
</dbReference>
<sequence length="171" mass="19555">MHKKPQKNITVRKAKLEDAEAICNVHRVSVRTLCTKDYTPKQIEAWVGKSEPDNFRKALVERGETIFVAEIEELIAGFSSLFKDEIYAVYVHPEYTRRGVGTRLLNAVEKEAIFQPIKKLKLVSSTTAQPFYQANGYQVVEHSFHTLPSGIQIPCVYMEKSLNETDFNTVY</sequence>
<dbReference type="Pfam" id="PF13673">
    <property type="entry name" value="Acetyltransf_10"/>
    <property type="match status" value="1"/>
</dbReference>
<comment type="caution">
    <text evidence="2">The sequence shown here is derived from an EMBL/GenBank/DDBJ whole genome shotgun (WGS) entry which is preliminary data.</text>
</comment>
<dbReference type="RefSeq" id="WP_193935051.1">
    <property type="nucleotide sequence ID" value="NZ_CAWPMZ010000029.1"/>
</dbReference>
<dbReference type="CDD" id="cd04301">
    <property type="entry name" value="NAT_SF"/>
    <property type="match status" value="1"/>
</dbReference>
<dbReference type="InterPro" id="IPR052564">
    <property type="entry name" value="N-acetyltrans/Recomb-assoc"/>
</dbReference>